<organism evidence="1 2">
    <name type="scientific">Flavimaricola marinus</name>
    <dbReference type="NCBI Taxonomy" id="1819565"/>
    <lineage>
        <taxon>Bacteria</taxon>
        <taxon>Pseudomonadati</taxon>
        <taxon>Pseudomonadota</taxon>
        <taxon>Alphaproteobacteria</taxon>
        <taxon>Rhodobacterales</taxon>
        <taxon>Paracoccaceae</taxon>
        <taxon>Flavimaricola</taxon>
    </lineage>
</organism>
<evidence type="ECO:0000313" key="1">
    <source>
        <dbReference type="EMBL" id="SMY10427.1"/>
    </source>
</evidence>
<accession>A0A238LL33</accession>
<dbReference type="AlphaFoldDB" id="A0A238LL33"/>
<reference evidence="2" key="1">
    <citation type="submission" date="2017-05" db="EMBL/GenBank/DDBJ databases">
        <authorList>
            <person name="Rodrigo-Torres L."/>
            <person name="Arahal R. D."/>
            <person name="Lucena T."/>
        </authorList>
    </citation>
    <scope>NUCLEOTIDE SEQUENCE [LARGE SCALE GENOMIC DNA]</scope>
    <source>
        <strain evidence="2">CECT 8899</strain>
    </source>
</reference>
<proteinExistence type="predicted"/>
<evidence type="ECO:0000313" key="2">
    <source>
        <dbReference type="Proteomes" id="UP000201613"/>
    </source>
</evidence>
<keyword evidence="2" id="KW-1185">Reference proteome</keyword>
<dbReference type="Proteomes" id="UP000201613">
    <property type="component" value="Unassembled WGS sequence"/>
</dbReference>
<protein>
    <submittedName>
        <fullName evidence="1">Uncharacterized protein</fullName>
    </submittedName>
</protein>
<dbReference type="EMBL" id="FXZK01000052">
    <property type="protein sequence ID" value="SMY10427.1"/>
    <property type="molecule type" value="Genomic_DNA"/>
</dbReference>
<sequence length="100" mass="10635">MKRRKIREVAIGDRAGAHALGLVAGMLAQVMRLGGDPLANHLHALGGGGVDDLGAQCLQLVQRIAEDRHDHVVLAEALAFGLKIVGGDVQRFHERQGCVL</sequence>
<gene>
    <name evidence="1" type="ORF">LOM8899_04610</name>
</gene>
<name>A0A238LL33_9RHOB</name>